<evidence type="ECO:0000256" key="1">
    <source>
        <dbReference type="ARBA" id="ARBA00004776"/>
    </source>
</evidence>
<comment type="caution">
    <text evidence="6">The sequence shown here is derived from an EMBL/GenBank/DDBJ whole genome shotgun (WGS) entry which is preliminary data.</text>
</comment>
<dbReference type="PANTHER" id="PTHR43179:SF12">
    <property type="entry name" value="GALACTOFURANOSYLTRANSFERASE GLFT2"/>
    <property type="match status" value="1"/>
</dbReference>
<comment type="pathway">
    <text evidence="1">Cell wall biogenesis; cell wall polysaccharide biosynthesis.</text>
</comment>
<evidence type="ECO:0000313" key="6">
    <source>
        <dbReference type="EMBL" id="GAA2418573.1"/>
    </source>
</evidence>
<dbReference type="SUPFAM" id="SSF53448">
    <property type="entry name" value="Nucleotide-diphospho-sugar transferases"/>
    <property type="match status" value="1"/>
</dbReference>
<dbReference type="InterPro" id="IPR029044">
    <property type="entry name" value="Nucleotide-diphossugar_trans"/>
</dbReference>
<protein>
    <submittedName>
        <fullName evidence="6">Glycosyltransferase family 2 protein</fullName>
    </submittedName>
</protein>
<accession>A0ABP5W6P6</accession>
<dbReference type="PANTHER" id="PTHR43179">
    <property type="entry name" value="RHAMNOSYLTRANSFERASE WBBL"/>
    <property type="match status" value="1"/>
</dbReference>
<dbReference type="CDD" id="cd00761">
    <property type="entry name" value="Glyco_tranf_GTA_type"/>
    <property type="match status" value="1"/>
</dbReference>
<evidence type="ECO:0000256" key="3">
    <source>
        <dbReference type="ARBA" id="ARBA00022676"/>
    </source>
</evidence>
<evidence type="ECO:0000256" key="4">
    <source>
        <dbReference type="ARBA" id="ARBA00022679"/>
    </source>
</evidence>
<dbReference type="Pfam" id="PF00535">
    <property type="entry name" value="Glycos_transf_2"/>
    <property type="match status" value="1"/>
</dbReference>
<name>A0ABP5W6P6_9ACTN</name>
<keyword evidence="3" id="KW-0328">Glycosyltransferase</keyword>
<keyword evidence="4" id="KW-0808">Transferase</keyword>
<sequence>MTGFRFSVVICAFTERRWDDVHAAVASVRAQRHAPEEIILVVDHNPGLHARLKESLPDVTVLENREARGLSGGKNTGVEAARGDAVAFLDDDAVAAPDWLAAFAGRYADPRVAGAGGLTLPMWPGSTPSAELAAYPMPASGPASTGRRPRWFPEEFDWTVGCTYRGLAPGPVRNLMGGNASFRREVFPIAGGFDSGIGRSFHSVDSSPLKGAHPRPRPLGCEETEFCIRLRQRSPDSELVYDDRAVIWHRVPAERARFAYFRERCYAEGLSKALVTRSVGSRDGLASERAHALKTLPLGALHGVGDAFRGDPSGLGRAAAISVGLACTAWGYAVGARGAS</sequence>
<dbReference type="RefSeq" id="WP_344589731.1">
    <property type="nucleotide sequence ID" value="NZ_BAAARW010000012.1"/>
</dbReference>
<dbReference type="EMBL" id="BAAARW010000012">
    <property type="protein sequence ID" value="GAA2418573.1"/>
    <property type="molecule type" value="Genomic_DNA"/>
</dbReference>
<gene>
    <name evidence="6" type="ORF">GCM10010191_31770</name>
</gene>
<evidence type="ECO:0000256" key="2">
    <source>
        <dbReference type="ARBA" id="ARBA00006739"/>
    </source>
</evidence>
<organism evidence="6 7">
    <name type="scientific">Actinomadura vinacea</name>
    <dbReference type="NCBI Taxonomy" id="115336"/>
    <lineage>
        <taxon>Bacteria</taxon>
        <taxon>Bacillati</taxon>
        <taxon>Actinomycetota</taxon>
        <taxon>Actinomycetes</taxon>
        <taxon>Streptosporangiales</taxon>
        <taxon>Thermomonosporaceae</taxon>
        <taxon>Actinomadura</taxon>
    </lineage>
</organism>
<dbReference type="Proteomes" id="UP001501231">
    <property type="component" value="Unassembled WGS sequence"/>
</dbReference>
<comment type="similarity">
    <text evidence="2">Belongs to the glycosyltransferase 2 family.</text>
</comment>
<reference evidence="7" key="1">
    <citation type="journal article" date="2019" name="Int. J. Syst. Evol. Microbiol.">
        <title>The Global Catalogue of Microorganisms (GCM) 10K type strain sequencing project: providing services to taxonomists for standard genome sequencing and annotation.</title>
        <authorList>
            <consortium name="The Broad Institute Genomics Platform"/>
            <consortium name="The Broad Institute Genome Sequencing Center for Infectious Disease"/>
            <person name="Wu L."/>
            <person name="Ma J."/>
        </authorList>
    </citation>
    <scope>NUCLEOTIDE SEQUENCE [LARGE SCALE GENOMIC DNA]</scope>
    <source>
        <strain evidence="7">JCM 3325</strain>
    </source>
</reference>
<evidence type="ECO:0000259" key="5">
    <source>
        <dbReference type="Pfam" id="PF00535"/>
    </source>
</evidence>
<proteinExistence type="inferred from homology"/>
<feature type="domain" description="Glycosyltransferase 2-like" evidence="5">
    <location>
        <begin position="7"/>
        <end position="116"/>
    </location>
</feature>
<keyword evidence="7" id="KW-1185">Reference proteome</keyword>
<evidence type="ECO:0000313" key="7">
    <source>
        <dbReference type="Proteomes" id="UP001501231"/>
    </source>
</evidence>
<dbReference type="Gene3D" id="3.90.550.10">
    <property type="entry name" value="Spore Coat Polysaccharide Biosynthesis Protein SpsA, Chain A"/>
    <property type="match status" value="1"/>
</dbReference>
<dbReference type="InterPro" id="IPR001173">
    <property type="entry name" value="Glyco_trans_2-like"/>
</dbReference>